<evidence type="ECO:0000313" key="2">
    <source>
        <dbReference type="Proteomes" id="UP001230649"/>
    </source>
</evidence>
<reference evidence="1" key="1">
    <citation type="submission" date="2023-04" db="EMBL/GenBank/DDBJ databases">
        <title>Draft Genome sequencing of Naganishia species isolated from polar environments using Oxford Nanopore Technology.</title>
        <authorList>
            <person name="Leo P."/>
            <person name="Venkateswaran K."/>
        </authorList>
    </citation>
    <scope>NUCLEOTIDE SEQUENCE</scope>
    <source>
        <strain evidence="1">MNA-CCFEE 5262</strain>
    </source>
</reference>
<dbReference type="EMBL" id="JASBWS010000191">
    <property type="protein sequence ID" value="KAJ9091770.1"/>
    <property type="molecule type" value="Genomic_DNA"/>
</dbReference>
<organism evidence="1 2">
    <name type="scientific">Naganishia adeliensis</name>
    <dbReference type="NCBI Taxonomy" id="92952"/>
    <lineage>
        <taxon>Eukaryota</taxon>
        <taxon>Fungi</taxon>
        <taxon>Dikarya</taxon>
        <taxon>Basidiomycota</taxon>
        <taxon>Agaricomycotina</taxon>
        <taxon>Tremellomycetes</taxon>
        <taxon>Filobasidiales</taxon>
        <taxon>Filobasidiaceae</taxon>
        <taxon>Naganishia</taxon>
    </lineage>
</organism>
<sequence length="205" mass="23099">MLSPTFAITIVFPILFTINTYINYKSHAFIPQHGPFEPYLSLLLHLIVQLSTLQAAWGWSSPVLVKRLSSLARNGADDQGMDEERRKAVNKVLTSYQTSCVFLFGTVLIPFICLSRAYSTQQLGTALIYGEYVRIGLWAFAALACGGCFRLWTAVYKENQRRIAQIVNPESNATQCNHSSEKPWMPEEKLQDEVVPEKHEVVGDV</sequence>
<dbReference type="Proteomes" id="UP001230649">
    <property type="component" value="Unassembled WGS sequence"/>
</dbReference>
<keyword evidence="2" id="KW-1185">Reference proteome</keyword>
<proteinExistence type="predicted"/>
<evidence type="ECO:0000313" key="1">
    <source>
        <dbReference type="EMBL" id="KAJ9091770.1"/>
    </source>
</evidence>
<accession>A0ACC2UYM8</accession>
<name>A0ACC2UYM8_9TREE</name>
<protein>
    <submittedName>
        <fullName evidence="1">Uncharacterized protein</fullName>
    </submittedName>
</protein>
<gene>
    <name evidence="1" type="ORF">QFC20_007552</name>
</gene>
<comment type="caution">
    <text evidence="1">The sequence shown here is derived from an EMBL/GenBank/DDBJ whole genome shotgun (WGS) entry which is preliminary data.</text>
</comment>